<keyword evidence="3" id="KW-0472">Membrane</keyword>
<dbReference type="InParanoid" id="H6BWF7"/>
<keyword evidence="4" id="KW-0732">Signal</keyword>
<dbReference type="Gene3D" id="3.40.50.1240">
    <property type="entry name" value="Phosphoglycerate mutase-like"/>
    <property type="match status" value="1"/>
</dbReference>
<evidence type="ECO:0000256" key="3">
    <source>
        <dbReference type="SAM" id="Phobius"/>
    </source>
</evidence>
<evidence type="ECO:0000313" key="6">
    <source>
        <dbReference type="Proteomes" id="UP000007304"/>
    </source>
</evidence>
<feature type="chain" id="PRO_5003603549" evidence="4">
    <location>
        <begin position="19"/>
        <end position="503"/>
    </location>
</feature>
<feature type="signal peptide" evidence="4">
    <location>
        <begin position="1"/>
        <end position="18"/>
    </location>
</feature>
<sequence length="503" mass="52820">MHYANIALLASLASTTLAAETVLGVYIFSRHGDRTAKSTPPTNLTDLGYQEVYTSGTYFRSRYVSSSASRRIHGLNSDLVKQSQITASAPSDTVLQNSAMGFLQGLYPPVGSDLGSNTLRNGTVVSAPLNGYQLIPLQTVETGANSENAAWLQGATNCANAQISSNKYFNSAEYLETLSRTQDFYNGLTPMINRTFTASQTSFKNAYTIFDLLNVASIHNSSANFPNADLLTDGVFFQLRTLADQHEWGLAYNESEPVRAITGAIIANEVVQALNSTIAASGKSKQLNVQFGAYAGMMSFFGLANLTVANSDFFGVPDYASTLVWELVTNATVDNNNYPTTNDISVRFLFHNGTASNISEPVEYPLFGGNQSPLHWTDFVAGMDKFRIKSQKDWCSACGNSTGECSAEALGESSNTNSSSSASSSQSANGNGSGSGGVSKAVAGVIGAMVTLAVILGLELLVIAVGGYRLVSKKRLAARGAAGPDGATSASAAAGPVGGASKA</sequence>
<reference evidence="5" key="1">
    <citation type="submission" date="2011-07" db="EMBL/GenBank/DDBJ databases">
        <title>The Genome Sequence of Exophiala (Wangiella) dermatitidis NIH/UT8656.</title>
        <authorList>
            <consortium name="The Broad Institute Genome Sequencing Platform"/>
            <person name="Cuomo C."/>
            <person name="Wang Z."/>
            <person name="Hunicke-Smith S."/>
            <person name="Szanislo P.J."/>
            <person name="Earl A."/>
            <person name="Young S.K."/>
            <person name="Zeng Q."/>
            <person name="Gargeya S."/>
            <person name="Fitzgerald M."/>
            <person name="Haas B."/>
            <person name="Abouelleil A."/>
            <person name="Alvarado L."/>
            <person name="Arachchi H.M."/>
            <person name="Berlin A."/>
            <person name="Brown A."/>
            <person name="Chapman S.B."/>
            <person name="Chen Z."/>
            <person name="Dunbar C."/>
            <person name="Freedman E."/>
            <person name="Gearin G."/>
            <person name="Gellesch M."/>
            <person name="Goldberg J."/>
            <person name="Griggs A."/>
            <person name="Gujja S."/>
            <person name="Heiman D."/>
            <person name="Howarth C."/>
            <person name="Larson L."/>
            <person name="Lui A."/>
            <person name="MacDonald P.J.P."/>
            <person name="Montmayeur A."/>
            <person name="Murphy C."/>
            <person name="Neiman D."/>
            <person name="Pearson M."/>
            <person name="Priest M."/>
            <person name="Roberts A."/>
            <person name="Saif S."/>
            <person name="Shea T."/>
            <person name="Shenoy N."/>
            <person name="Sisk P."/>
            <person name="Stolte C."/>
            <person name="Sykes S."/>
            <person name="Wortman J."/>
            <person name="Nusbaum C."/>
            <person name="Birren B."/>
        </authorList>
    </citation>
    <scope>NUCLEOTIDE SEQUENCE</scope>
    <source>
        <strain evidence="5">NIH/UT8656</strain>
    </source>
</reference>
<evidence type="ECO:0000256" key="2">
    <source>
        <dbReference type="SAM" id="MobiDB-lite"/>
    </source>
</evidence>
<evidence type="ECO:0000256" key="1">
    <source>
        <dbReference type="ARBA" id="ARBA00005375"/>
    </source>
</evidence>
<dbReference type="CDD" id="cd07061">
    <property type="entry name" value="HP_HAP_like"/>
    <property type="match status" value="1"/>
</dbReference>
<dbReference type="Proteomes" id="UP000007304">
    <property type="component" value="Unassembled WGS sequence"/>
</dbReference>
<feature type="compositionally biased region" description="Low complexity" evidence="2">
    <location>
        <begin position="411"/>
        <end position="430"/>
    </location>
</feature>
<dbReference type="GeneID" id="20307990"/>
<name>H6BWF7_EXODN</name>
<accession>H6BWF7</accession>
<dbReference type="OrthoDB" id="258392at2759"/>
<organism evidence="5 6">
    <name type="scientific">Exophiala dermatitidis (strain ATCC 34100 / CBS 525.76 / NIH/UT8656)</name>
    <name type="common">Black yeast</name>
    <name type="synonym">Wangiella dermatitidis</name>
    <dbReference type="NCBI Taxonomy" id="858893"/>
    <lineage>
        <taxon>Eukaryota</taxon>
        <taxon>Fungi</taxon>
        <taxon>Dikarya</taxon>
        <taxon>Ascomycota</taxon>
        <taxon>Pezizomycotina</taxon>
        <taxon>Eurotiomycetes</taxon>
        <taxon>Chaetothyriomycetidae</taxon>
        <taxon>Chaetothyriales</taxon>
        <taxon>Herpotrichiellaceae</taxon>
        <taxon>Exophiala</taxon>
    </lineage>
</organism>
<dbReference type="InterPro" id="IPR050645">
    <property type="entry name" value="Histidine_acid_phosphatase"/>
</dbReference>
<keyword evidence="6" id="KW-1185">Reference proteome</keyword>
<proteinExistence type="inferred from homology"/>
<dbReference type="InterPro" id="IPR029033">
    <property type="entry name" value="His_PPase_superfam"/>
</dbReference>
<dbReference type="PANTHER" id="PTHR11567">
    <property type="entry name" value="ACID PHOSPHATASE-RELATED"/>
    <property type="match status" value="1"/>
</dbReference>
<keyword evidence="3" id="KW-1133">Transmembrane helix</keyword>
<dbReference type="InterPro" id="IPR000560">
    <property type="entry name" value="His_Pase_clade-2"/>
</dbReference>
<keyword evidence="3" id="KW-0812">Transmembrane</keyword>
<dbReference type="OMA" id="YIFHRHG"/>
<dbReference type="STRING" id="858893.H6BWF7"/>
<dbReference type="Pfam" id="PF00328">
    <property type="entry name" value="His_Phos_2"/>
    <property type="match status" value="1"/>
</dbReference>
<dbReference type="RefSeq" id="XP_009155664.1">
    <property type="nucleotide sequence ID" value="XM_009157416.1"/>
</dbReference>
<dbReference type="SUPFAM" id="SSF53254">
    <property type="entry name" value="Phosphoglycerate mutase-like"/>
    <property type="match status" value="1"/>
</dbReference>
<dbReference type="PANTHER" id="PTHR11567:SF142">
    <property type="entry name" value="PHOSPHOGLYCERATE MUTASE-LIKE PROTEIN"/>
    <property type="match status" value="1"/>
</dbReference>
<dbReference type="HOGENOM" id="CLU_023111_1_0_1"/>
<dbReference type="AlphaFoldDB" id="H6BWF7"/>
<evidence type="ECO:0000313" key="5">
    <source>
        <dbReference type="EMBL" id="EHY55203.1"/>
    </source>
</evidence>
<feature type="region of interest" description="Disordered" evidence="2">
    <location>
        <begin position="407"/>
        <end position="433"/>
    </location>
</feature>
<evidence type="ECO:0000256" key="4">
    <source>
        <dbReference type="SAM" id="SignalP"/>
    </source>
</evidence>
<feature type="transmembrane region" description="Helical" evidence="3">
    <location>
        <begin position="441"/>
        <end position="465"/>
    </location>
</feature>
<dbReference type="EMBL" id="JH226132">
    <property type="protein sequence ID" value="EHY55203.1"/>
    <property type="molecule type" value="Genomic_DNA"/>
</dbReference>
<comment type="similarity">
    <text evidence="1">Belongs to the histidine acid phosphatase family.</text>
</comment>
<feature type="region of interest" description="Disordered" evidence="2">
    <location>
        <begin position="481"/>
        <end position="503"/>
    </location>
</feature>
<dbReference type="eggNOG" id="ENOG502RCH9">
    <property type="taxonomic scope" value="Eukaryota"/>
</dbReference>
<gene>
    <name evidence="5" type="ORF">HMPREF1120_03351</name>
</gene>
<dbReference type="GO" id="GO:0016791">
    <property type="term" value="F:phosphatase activity"/>
    <property type="evidence" value="ECO:0007669"/>
    <property type="project" value="TreeGrafter"/>
</dbReference>
<protein>
    <submittedName>
        <fullName evidence="5">Acid phosphatase</fullName>
    </submittedName>
</protein>
<dbReference type="VEuPathDB" id="FungiDB:HMPREF1120_03351"/>